<feature type="transmembrane region" description="Helical" evidence="1">
    <location>
        <begin position="56"/>
        <end position="75"/>
    </location>
</feature>
<evidence type="ECO:0000313" key="3">
    <source>
        <dbReference type="Proteomes" id="UP001358586"/>
    </source>
</evidence>
<proteinExistence type="predicted"/>
<keyword evidence="1" id="KW-1133">Transmembrane helix</keyword>
<keyword evidence="1" id="KW-0472">Membrane</keyword>
<dbReference type="Proteomes" id="UP001358586">
    <property type="component" value="Chromosome 13"/>
</dbReference>
<evidence type="ECO:0000256" key="1">
    <source>
        <dbReference type="SAM" id="Phobius"/>
    </source>
</evidence>
<accession>A0ABR0MGK5</accession>
<sequence>MTKLTWFSRRSEEIGAVDNEGIEERNVVVWVREIGVGGREEAEITRSLREGIKGEGLLVVVVMMVVPNEVVFWVVKVKESHRRHDFF</sequence>
<dbReference type="EMBL" id="JARKNE010000013">
    <property type="protein sequence ID" value="KAK5771707.1"/>
    <property type="molecule type" value="Genomic_DNA"/>
</dbReference>
<keyword evidence="1" id="KW-0812">Transmembrane</keyword>
<protein>
    <submittedName>
        <fullName evidence="2">Uncharacterized protein</fullName>
    </submittedName>
</protein>
<keyword evidence="3" id="KW-1185">Reference proteome</keyword>
<comment type="caution">
    <text evidence="2">The sequence shown here is derived from an EMBL/GenBank/DDBJ whole genome shotgun (WGS) entry which is preliminary data.</text>
</comment>
<reference evidence="2 3" key="1">
    <citation type="submission" date="2023-03" db="EMBL/GenBank/DDBJ databases">
        <title>WGS of Gossypium arboreum.</title>
        <authorList>
            <person name="Yu D."/>
        </authorList>
    </citation>
    <scope>NUCLEOTIDE SEQUENCE [LARGE SCALE GENOMIC DNA]</scope>
    <source>
        <tissue evidence="2">Leaf</tissue>
    </source>
</reference>
<evidence type="ECO:0000313" key="2">
    <source>
        <dbReference type="EMBL" id="KAK5771707.1"/>
    </source>
</evidence>
<name>A0ABR0MGK5_GOSAR</name>
<organism evidence="2 3">
    <name type="scientific">Gossypium arboreum</name>
    <name type="common">Tree cotton</name>
    <name type="synonym">Gossypium nanking</name>
    <dbReference type="NCBI Taxonomy" id="29729"/>
    <lineage>
        <taxon>Eukaryota</taxon>
        <taxon>Viridiplantae</taxon>
        <taxon>Streptophyta</taxon>
        <taxon>Embryophyta</taxon>
        <taxon>Tracheophyta</taxon>
        <taxon>Spermatophyta</taxon>
        <taxon>Magnoliopsida</taxon>
        <taxon>eudicotyledons</taxon>
        <taxon>Gunneridae</taxon>
        <taxon>Pentapetalae</taxon>
        <taxon>rosids</taxon>
        <taxon>malvids</taxon>
        <taxon>Malvales</taxon>
        <taxon>Malvaceae</taxon>
        <taxon>Malvoideae</taxon>
        <taxon>Gossypium</taxon>
    </lineage>
</organism>
<gene>
    <name evidence="2" type="ORF">PVK06_047947</name>
</gene>